<protein>
    <recommendedName>
        <fullName evidence="4">Peptidyl-prolyl cis-trans isomerase</fullName>
        <shortName evidence="4">PPIase</shortName>
        <ecNumber evidence="4">5.2.1.8</ecNumber>
    </recommendedName>
</protein>
<feature type="domain" description="PPIase cyclophilin-type" evidence="6">
    <location>
        <begin position="88"/>
        <end position="222"/>
    </location>
</feature>
<evidence type="ECO:0000256" key="5">
    <source>
        <dbReference type="SAM" id="MobiDB-lite"/>
    </source>
</evidence>
<dbReference type="PROSITE" id="PS00170">
    <property type="entry name" value="CSA_PPIASE_1"/>
    <property type="match status" value="1"/>
</dbReference>
<organism evidence="7 8">
    <name type="scientific">[Clostridium] citroniae WAL-19142</name>
    <dbReference type="NCBI Taxonomy" id="742734"/>
    <lineage>
        <taxon>Bacteria</taxon>
        <taxon>Bacillati</taxon>
        <taxon>Bacillota</taxon>
        <taxon>Clostridia</taxon>
        <taxon>Lachnospirales</taxon>
        <taxon>Lachnospiraceae</taxon>
        <taxon>Enterocloster</taxon>
    </lineage>
</organism>
<comment type="caution">
    <text evidence="7">The sequence shown here is derived from an EMBL/GenBank/DDBJ whole genome shotgun (WGS) entry which is preliminary data.</text>
</comment>
<reference evidence="7 8" key="1">
    <citation type="submission" date="2011-04" db="EMBL/GenBank/DDBJ databases">
        <title>The Genome Sequence of Clostridium citroniae WAL-19142.</title>
        <authorList>
            <consortium name="The Broad Institute Genome Sequencing Platform"/>
            <person name="Earl A."/>
            <person name="Ward D."/>
            <person name="Feldgarden M."/>
            <person name="Gevers D."/>
            <person name="Warren Y.A."/>
            <person name="Tyrrell K.L."/>
            <person name="Citron D.M."/>
            <person name="Goldstein E.J."/>
            <person name="Daigneault M."/>
            <person name="Allen-Vercoe E."/>
            <person name="Young S.K."/>
            <person name="Zeng Q."/>
            <person name="Gargeya S."/>
            <person name="Fitzgerald M."/>
            <person name="Haas B."/>
            <person name="Abouelleil A."/>
            <person name="Alvarado L."/>
            <person name="Arachchi H.M."/>
            <person name="Berlin A."/>
            <person name="Brown A."/>
            <person name="Chapman S.B."/>
            <person name="Chen Z."/>
            <person name="Dunbar C."/>
            <person name="Freedman E."/>
            <person name="Gearin G."/>
            <person name="Gellesch M."/>
            <person name="Goldberg J."/>
            <person name="Griggs A."/>
            <person name="Gujja S."/>
            <person name="Heilman E.R."/>
            <person name="Heiman D."/>
            <person name="Howarth C."/>
            <person name="Larson L."/>
            <person name="Lui A."/>
            <person name="MacDonald P.J."/>
            <person name="Mehta T."/>
            <person name="Montmayeur A."/>
            <person name="Murphy C."/>
            <person name="Neiman D."/>
            <person name="Pearson M."/>
            <person name="Priest M."/>
            <person name="Roberts A."/>
            <person name="Saif S."/>
            <person name="Shea T."/>
            <person name="Shenoy N."/>
            <person name="Sisk P."/>
            <person name="Stolte C."/>
            <person name="Sykes S."/>
            <person name="White J."/>
            <person name="Yandava C."/>
            <person name="Wortman J."/>
            <person name="Nusbaum C."/>
            <person name="Birren B."/>
        </authorList>
    </citation>
    <scope>NUCLEOTIDE SEQUENCE [LARGE SCALE GENOMIC DNA]</scope>
    <source>
        <strain evidence="7 8">WAL-19142</strain>
    </source>
</reference>
<dbReference type="Gene3D" id="2.40.100.10">
    <property type="entry name" value="Cyclophilin-like"/>
    <property type="match status" value="1"/>
</dbReference>
<dbReference type="RefSeq" id="WP_007867467.1">
    <property type="nucleotide sequence ID" value="NZ_KQ235876.1"/>
</dbReference>
<dbReference type="InterPro" id="IPR029000">
    <property type="entry name" value="Cyclophilin-like_dom_sf"/>
</dbReference>
<evidence type="ECO:0000256" key="3">
    <source>
        <dbReference type="ARBA" id="ARBA00023235"/>
    </source>
</evidence>
<dbReference type="InterPro" id="IPR002130">
    <property type="entry name" value="Cyclophilin-type_PPIase_dom"/>
</dbReference>
<dbReference type="PRINTS" id="PR00153">
    <property type="entry name" value="CSAPPISMRASE"/>
</dbReference>
<dbReference type="EMBL" id="ADLK01000007">
    <property type="protein sequence ID" value="KMW23020.1"/>
    <property type="molecule type" value="Genomic_DNA"/>
</dbReference>
<evidence type="ECO:0000313" key="8">
    <source>
        <dbReference type="Proteomes" id="UP000037392"/>
    </source>
</evidence>
<dbReference type="GO" id="GO:0006457">
    <property type="term" value="P:protein folding"/>
    <property type="evidence" value="ECO:0007669"/>
    <property type="project" value="InterPro"/>
</dbReference>
<dbReference type="GO" id="GO:0003755">
    <property type="term" value="F:peptidyl-prolyl cis-trans isomerase activity"/>
    <property type="evidence" value="ECO:0007669"/>
    <property type="project" value="UniProtKB-UniRule"/>
</dbReference>
<dbReference type="InterPro" id="IPR020892">
    <property type="entry name" value="Cyclophilin-type_PPIase_CS"/>
</dbReference>
<dbReference type="EC" id="5.2.1.8" evidence="4"/>
<sequence>MKKWICAGAAALLAVSMLSGCSGRSGSSSAQAQTTQAQTESQTESAKAEETSGNAETGSAANGSEAGVKESEATGGPSAEELEAAAGTHHVKITVKDYGTIDVALDGDNAPITVANFLKLAKDGFYDGLTFHRIMSGFMIQGGDPLGTGMGGSDEEIKGEFASNGVENPLSHTRGAISMARSQIKDSASSQFFIVHEDSTFLDGEYACFGYVTEGMEVVDAICKDIQPVDNNGTVPKENQPVIQSIEVID</sequence>
<keyword evidence="3 4" id="KW-0413">Isomerase</keyword>
<feature type="compositionally biased region" description="Low complexity" evidence="5">
    <location>
        <begin position="27"/>
        <end position="45"/>
    </location>
</feature>
<feature type="region of interest" description="Disordered" evidence="5">
    <location>
        <begin position="23"/>
        <end position="78"/>
    </location>
</feature>
<dbReference type="PATRIC" id="fig|742734.4.peg.1180"/>
<dbReference type="Proteomes" id="UP000037392">
    <property type="component" value="Unassembled WGS sequence"/>
</dbReference>
<dbReference type="InterPro" id="IPR044666">
    <property type="entry name" value="Cyclophilin_A-like"/>
</dbReference>
<evidence type="ECO:0000256" key="4">
    <source>
        <dbReference type="RuleBase" id="RU363019"/>
    </source>
</evidence>
<dbReference type="OrthoDB" id="9807797at2"/>
<accession>A0A0J9F465</accession>
<keyword evidence="2 4" id="KW-0697">Rotamase</keyword>
<dbReference type="PROSITE" id="PS50072">
    <property type="entry name" value="CSA_PPIASE_2"/>
    <property type="match status" value="1"/>
</dbReference>
<evidence type="ECO:0000313" key="7">
    <source>
        <dbReference type="EMBL" id="KMW23020.1"/>
    </source>
</evidence>
<feature type="compositionally biased region" description="Polar residues" evidence="5">
    <location>
        <begin position="51"/>
        <end position="62"/>
    </location>
</feature>
<dbReference type="SUPFAM" id="SSF50891">
    <property type="entry name" value="Cyclophilin-like"/>
    <property type="match status" value="1"/>
</dbReference>
<evidence type="ECO:0000256" key="2">
    <source>
        <dbReference type="ARBA" id="ARBA00023110"/>
    </source>
</evidence>
<evidence type="ECO:0000259" key="6">
    <source>
        <dbReference type="PROSITE" id="PS50072"/>
    </source>
</evidence>
<comment type="catalytic activity">
    <reaction evidence="4">
        <text>[protein]-peptidylproline (omega=180) = [protein]-peptidylproline (omega=0)</text>
        <dbReference type="Rhea" id="RHEA:16237"/>
        <dbReference type="Rhea" id="RHEA-COMP:10747"/>
        <dbReference type="Rhea" id="RHEA-COMP:10748"/>
        <dbReference type="ChEBI" id="CHEBI:83833"/>
        <dbReference type="ChEBI" id="CHEBI:83834"/>
        <dbReference type="EC" id="5.2.1.8"/>
    </reaction>
</comment>
<feature type="signal peptide" evidence="4">
    <location>
        <begin position="1"/>
        <end position="32"/>
    </location>
</feature>
<gene>
    <name evidence="7" type="ORF">HMPREF9470_01107</name>
</gene>
<dbReference type="GeneID" id="93165073"/>
<dbReference type="PANTHER" id="PTHR45625:SF4">
    <property type="entry name" value="PEPTIDYLPROLYL ISOMERASE DOMAIN AND WD REPEAT-CONTAINING PROTEIN 1"/>
    <property type="match status" value="1"/>
</dbReference>
<dbReference type="AlphaFoldDB" id="A0A0J9F465"/>
<dbReference type="PANTHER" id="PTHR45625">
    <property type="entry name" value="PEPTIDYL-PROLYL CIS-TRANS ISOMERASE-RELATED"/>
    <property type="match status" value="1"/>
</dbReference>
<evidence type="ECO:0000256" key="1">
    <source>
        <dbReference type="ARBA" id="ARBA00002388"/>
    </source>
</evidence>
<dbReference type="Pfam" id="PF00160">
    <property type="entry name" value="Pro_isomerase"/>
    <property type="match status" value="1"/>
</dbReference>
<dbReference type="CDD" id="cd00317">
    <property type="entry name" value="cyclophilin"/>
    <property type="match status" value="1"/>
</dbReference>
<name>A0A0J9F465_9FIRM</name>
<dbReference type="PROSITE" id="PS51257">
    <property type="entry name" value="PROKAR_LIPOPROTEIN"/>
    <property type="match status" value="1"/>
</dbReference>
<keyword evidence="4" id="KW-0732">Signal</keyword>
<comment type="similarity">
    <text evidence="4">Belongs to the cyclophilin-type PPIase family.</text>
</comment>
<feature type="chain" id="PRO_5006531945" description="Peptidyl-prolyl cis-trans isomerase" evidence="4">
    <location>
        <begin position="33"/>
        <end position="250"/>
    </location>
</feature>
<proteinExistence type="inferred from homology"/>
<comment type="function">
    <text evidence="1 4">PPIases accelerate the folding of proteins. It catalyzes the cis-trans isomerization of proline imidic peptide bonds in oligopeptides.</text>
</comment>